<evidence type="ECO:0000259" key="2">
    <source>
        <dbReference type="Pfam" id="PF07859"/>
    </source>
</evidence>
<protein>
    <recommendedName>
        <fullName evidence="2">Alpha/beta hydrolase fold-3 domain-containing protein</fullName>
    </recommendedName>
</protein>
<dbReference type="InterPro" id="IPR029058">
    <property type="entry name" value="AB_hydrolase_fold"/>
</dbReference>
<dbReference type="PANTHER" id="PTHR48081:SF8">
    <property type="entry name" value="ALPHA_BETA HYDROLASE FOLD-3 DOMAIN-CONTAINING PROTEIN-RELATED"/>
    <property type="match status" value="1"/>
</dbReference>
<reference evidence="3 4" key="1">
    <citation type="journal article" date="2016" name="Front. Microbiol.">
        <title>Genomic Resource of Rice Seed Associated Bacteria.</title>
        <authorList>
            <person name="Midha S."/>
            <person name="Bansal K."/>
            <person name="Sharma S."/>
            <person name="Kumar N."/>
            <person name="Patil P.P."/>
            <person name="Chaudhry V."/>
            <person name="Patil P.B."/>
        </authorList>
    </citation>
    <scope>NUCLEOTIDE SEQUENCE [LARGE SCALE GENOMIC DNA]</scope>
    <source>
        <strain evidence="3 4">RSA3</strain>
    </source>
</reference>
<dbReference type="InterPro" id="IPR050300">
    <property type="entry name" value="GDXG_lipolytic_enzyme"/>
</dbReference>
<dbReference type="Pfam" id="PF07859">
    <property type="entry name" value="Abhydrolase_3"/>
    <property type="match status" value="1"/>
</dbReference>
<dbReference type="PATRIC" id="fig|2033.7.peg.2955"/>
<organism evidence="3 4">
    <name type="scientific">Microbacterium testaceum</name>
    <name type="common">Aureobacterium testaceum</name>
    <name type="synonym">Brevibacterium testaceum</name>
    <dbReference type="NCBI Taxonomy" id="2033"/>
    <lineage>
        <taxon>Bacteria</taxon>
        <taxon>Bacillati</taxon>
        <taxon>Actinomycetota</taxon>
        <taxon>Actinomycetes</taxon>
        <taxon>Micrococcales</taxon>
        <taxon>Microbacteriaceae</taxon>
        <taxon>Microbacterium</taxon>
    </lineage>
</organism>
<sequence>MWINAMGIRRALARDDYLSTLSPDRRPVDPPARLRRSGRVVVTRPGGLPVVRYEPATRTPGVELMYLPGGGLVNPLVAEHWWIIERLARSTGAAITVVNYPLAPEHDAEETAAFVDAEYARLVRRAGSSRLLVAGDSAGGTVALGLASRAERRPDALVLFSPWLDLELGNPAIARRVRRDPSLRVPGLRAGAVAWARGRSLRNAALNPIRADLAGLPPTVIFQGGRDIFFDDAVSFAARAREAGSAVRLETAPDGFHVYVGAFWTPEARAAFALTGEIARNPSRILT</sequence>
<keyword evidence="1" id="KW-0378">Hydrolase</keyword>
<feature type="domain" description="Alpha/beta hydrolase fold-3" evidence="2">
    <location>
        <begin position="64"/>
        <end position="260"/>
    </location>
</feature>
<name>A0A147F6T3_MICTE</name>
<dbReference type="GO" id="GO:0016787">
    <property type="term" value="F:hydrolase activity"/>
    <property type="evidence" value="ECO:0007669"/>
    <property type="project" value="UniProtKB-KW"/>
</dbReference>
<accession>A0A147F6T3</accession>
<dbReference type="InterPro" id="IPR013094">
    <property type="entry name" value="AB_hydrolase_3"/>
</dbReference>
<dbReference type="SUPFAM" id="SSF53474">
    <property type="entry name" value="alpha/beta-Hydrolases"/>
    <property type="match status" value="1"/>
</dbReference>
<comment type="caution">
    <text evidence="3">The sequence shown here is derived from an EMBL/GenBank/DDBJ whole genome shotgun (WGS) entry which is preliminary data.</text>
</comment>
<evidence type="ECO:0000313" key="4">
    <source>
        <dbReference type="Proteomes" id="UP000072189"/>
    </source>
</evidence>
<dbReference type="PANTHER" id="PTHR48081">
    <property type="entry name" value="AB HYDROLASE SUPERFAMILY PROTEIN C4A8.06C"/>
    <property type="match status" value="1"/>
</dbReference>
<dbReference type="EMBL" id="LDRV01000067">
    <property type="protein sequence ID" value="KTS11164.1"/>
    <property type="molecule type" value="Genomic_DNA"/>
</dbReference>
<dbReference type="Gene3D" id="3.40.50.1820">
    <property type="entry name" value="alpha/beta hydrolase"/>
    <property type="match status" value="1"/>
</dbReference>
<dbReference type="AlphaFoldDB" id="A0A147F6T3"/>
<proteinExistence type="predicted"/>
<gene>
    <name evidence="3" type="ORF">RSA3_11000</name>
</gene>
<dbReference type="Proteomes" id="UP000072189">
    <property type="component" value="Unassembled WGS sequence"/>
</dbReference>
<evidence type="ECO:0000256" key="1">
    <source>
        <dbReference type="ARBA" id="ARBA00022801"/>
    </source>
</evidence>
<evidence type="ECO:0000313" key="3">
    <source>
        <dbReference type="EMBL" id="KTS11164.1"/>
    </source>
</evidence>